<feature type="compositionally biased region" description="Low complexity" evidence="2">
    <location>
        <begin position="63"/>
        <end position="88"/>
    </location>
</feature>
<dbReference type="EMBL" id="JAGPNK010000002">
    <property type="protein sequence ID" value="KAH7326623.1"/>
    <property type="molecule type" value="Genomic_DNA"/>
</dbReference>
<evidence type="ECO:0000256" key="2">
    <source>
        <dbReference type="SAM" id="MobiDB-lite"/>
    </source>
</evidence>
<dbReference type="GO" id="GO:0000981">
    <property type="term" value="F:DNA-binding transcription factor activity, RNA polymerase II-specific"/>
    <property type="evidence" value="ECO:0007669"/>
    <property type="project" value="InterPro"/>
</dbReference>
<dbReference type="InterPro" id="IPR001138">
    <property type="entry name" value="Zn2Cys6_DnaBD"/>
</dbReference>
<reference evidence="4" key="1">
    <citation type="journal article" date="2021" name="Nat. Commun.">
        <title>Genetic determinants of endophytism in the Arabidopsis root mycobiome.</title>
        <authorList>
            <person name="Mesny F."/>
            <person name="Miyauchi S."/>
            <person name="Thiergart T."/>
            <person name="Pickel B."/>
            <person name="Atanasova L."/>
            <person name="Karlsson M."/>
            <person name="Huettel B."/>
            <person name="Barry K.W."/>
            <person name="Haridas S."/>
            <person name="Chen C."/>
            <person name="Bauer D."/>
            <person name="Andreopoulos W."/>
            <person name="Pangilinan J."/>
            <person name="LaButti K."/>
            <person name="Riley R."/>
            <person name="Lipzen A."/>
            <person name="Clum A."/>
            <person name="Drula E."/>
            <person name="Henrissat B."/>
            <person name="Kohler A."/>
            <person name="Grigoriev I.V."/>
            <person name="Martin F.M."/>
            <person name="Hacquard S."/>
        </authorList>
    </citation>
    <scope>NUCLEOTIDE SEQUENCE</scope>
    <source>
        <strain evidence="4">MPI-CAGE-CH-0235</strain>
    </source>
</reference>
<organism evidence="4 5">
    <name type="scientific">Stachybotrys elegans</name>
    <dbReference type="NCBI Taxonomy" id="80388"/>
    <lineage>
        <taxon>Eukaryota</taxon>
        <taxon>Fungi</taxon>
        <taxon>Dikarya</taxon>
        <taxon>Ascomycota</taxon>
        <taxon>Pezizomycotina</taxon>
        <taxon>Sordariomycetes</taxon>
        <taxon>Hypocreomycetidae</taxon>
        <taxon>Hypocreales</taxon>
        <taxon>Stachybotryaceae</taxon>
        <taxon>Stachybotrys</taxon>
    </lineage>
</organism>
<feature type="region of interest" description="Disordered" evidence="2">
    <location>
        <begin position="50"/>
        <end position="92"/>
    </location>
</feature>
<gene>
    <name evidence="4" type="ORF">B0I35DRAFT_475251</name>
</gene>
<evidence type="ECO:0000313" key="4">
    <source>
        <dbReference type="EMBL" id="KAH7326623.1"/>
    </source>
</evidence>
<keyword evidence="5" id="KW-1185">Reference proteome</keyword>
<dbReference type="Pfam" id="PF00172">
    <property type="entry name" value="Zn_clus"/>
    <property type="match status" value="1"/>
</dbReference>
<dbReference type="GO" id="GO:0008270">
    <property type="term" value="F:zinc ion binding"/>
    <property type="evidence" value="ECO:0007669"/>
    <property type="project" value="InterPro"/>
</dbReference>
<keyword evidence="1" id="KW-0539">Nucleus</keyword>
<evidence type="ECO:0000256" key="1">
    <source>
        <dbReference type="ARBA" id="ARBA00023242"/>
    </source>
</evidence>
<protein>
    <recommendedName>
        <fullName evidence="3">Zn(2)-C6 fungal-type domain-containing protein</fullName>
    </recommendedName>
</protein>
<dbReference type="InterPro" id="IPR053175">
    <property type="entry name" value="DHMBA_Reg_Transcription_Factor"/>
</dbReference>
<comment type="caution">
    <text evidence="4">The sequence shown here is derived from an EMBL/GenBank/DDBJ whole genome shotgun (WGS) entry which is preliminary data.</text>
</comment>
<dbReference type="PANTHER" id="PTHR38791">
    <property type="entry name" value="ZN(II)2CYS6 TRANSCRIPTION FACTOR (EUROFUNG)-RELATED-RELATED"/>
    <property type="match status" value="1"/>
</dbReference>
<dbReference type="OrthoDB" id="4491390at2759"/>
<name>A0A8K0T2A4_9HYPO</name>
<dbReference type="AlphaFoldDB" id="A0A8K0T2A4"/>
<accession>A0A8K0T2A4</accession>
<dbReference type="SUPFAM" id="SSF57701">
    <property type="entry name" value="Zn2/Cys6 DNA-binding domain"/>
    <property type="match status" value="1"/>
</dbReference>
<evidence type="ECO:0000313" key="5">
    <source>
        <dbReference type="Proteomes" id="UP000813444"/>
    </source>
</evidence>
<proteinExistence type="predicted"/>
<dbReference type="Proteomes" id="UP000813444">
    <property type="component" value="Unassembled WGS sequence"/>
</dbReference>
<feature type="domain" description="Zn(2)-C6 fungal-type" evidence="3">
    <location>
        <begin position="11"/>
        <end position="43"/>
    </location>
</feature>
<evidence type="ECO:0000259" key="3">
    <source>
        <dbReference type="Pfam" id="PF00172"/>
    </source>
</evidence>
<dbReference type="CDD" id="cd00067">
    <property type="entry name" value="GAL4"/>
    <property type="match status" value="1"/>
</dbReference>
<dbReference type="InterPro" id="IPR036864">
    <property type="entry name" value="Zn2-C6_fun-type_DNA-bd_sf"/>
</dbReference>
<sequence>MVNTGRPSKDCHLCRSRRCDLERPACKRCIKYGAECPGYREPQDLIFRNATAPVRRQRRAKRSASALDSACASSSSSSSSSSSGSADSPLVQSPVRYSSADFRSPDALTSLASPHNAGEAEDLAQTVARRPSGDFHLPLGIQVSQHWSATSVPMMLHVYSTLGFLQDVYQVTDSDGPLIWAAHLFSRTYVTNLHYPTSMATESRKMAEKELGMYLGKVLSSVSQALQDPERSIRDDVLVTVWVLANYELLLDSIRREQLRSSWLVHARGLYTLLKSRGNAQLHTRAGRRAFWPTFTLVQIQALTETVGMPHESDEWLGIIRSTVQPIEKFALEACVFMSRMSRVQSQIVQILQNQDTAAALEKYDALVGEIVDAGNTISAMSITPSEPGMLDHYMWLLYWASLIKVHSVVQFLINYLTIYDVNQTSQEKYRAQWFSSLYIVRDATDQILRCIPSLLGPLAKLSTTNVQIVFSSLKVVWPLSTIVASTSARPQQKKDAQTALVFIGNEVGVRQALRGNLLHESIPRNILRPNGFGVQEVDG</sequence>